<protein>
    <submittedName>
        <fullName evidence="2">Uncharacterized protein</fullName>
    </submittedName>
</protein>
<comment type="caution">
    <text evidence="2">The sequence shown here is derived from an EMBL/GenBank/DDBJ whole genome shotgun (WGS) entry which is preliminary data.</text>
</comment>
<dbReference type="EMBL" id="CAJOBI010138106">
    <property type="protein sequence ID" value="CAF4755157.1"/>
    <property type="molecule type" value="Genomic_DNA"/>
</dbReference>
<evidence type="ECO:0000313" key="3">
    <source>
        <dbReference type="Proteomes" id="UP000676336"/>
    </source>
</evidence>
<dbReference type="Gene3D" id="2.40.50.140">
    <property type="entry name" value="Nucleic acid-binding proteins"/>
    <property type="match status" value="1"/>
</dbReference>
<name>A0A8S3AQI3_9BILA</name>
<reference evidence="2" key="1">
    <citation type="submission" date="2021-02" db="EMBL/GenBank/DDBJ databases">
        <authorList>
            <person name="Nowell W R."/>
        </authorList>
    </citation>
    <scope>NUCLEOTIDE SEQUENCE</scope>
</reference>
<proteinExistence type="predicted"/>
<dbReference type="Proteomes" id="UP000681720">
    <property type="component" value="Unassembled WGS sequence"/>
</dbReference>
<dbReference type="Proteomes" id="UP000676336">
    <property type="component" value="Unassembled WGS sequence"/>
</dbReference>
<evidence type="ECO:0000313" key="1">
    <source>
        <dbReference type="EMBL" id="CAF4747962.1"/>
    </source>
</evidence>
<organism evidence="2 3">
    <name type="scientific">Rotaria magnacalcarata</name>
    <dbReference type="NCBI Taxonomy" id="392030"/>
    <lineage>
        <taxon>Eukaryota</taxon>
        <taxon>Metazoa</taxon>
        <taxon>Spiralia</taxon>
        <taxon>Gnathifera</taxon>
        <taxon>Rotifera</taxon>
        <taxon>Eurotatoria</taxon>
        <taxon>Bdelloidea</taxon>
        <taxon>Philodinida</taxon>
        <taxon>Philodinidae</taxon>
        <taxon>Rotaria</taxon>
    </lineage>
</organism>
<dbReference type="AlphaFoldDB" id="A0A8S3AQI3"/>
<gene>
    <name evidence="1" type="ORF">GIL414_LOCUS45023</name>
    <name evidence="2" type="ORF">SMN809_LOCUS45307</name>
</gene>
<dbReference type="SUPFAM" id="SSF50249">
    <property type="entry name" value="Nucleic acid-binding proteins"/>
    <property type="match status" value="1"/>
</dbReference>
<accession>A0A8S3AQI3</accession>
<sequence length="188" mass="21375">MEFCFVQKLFDHPLSSQDNLSHEQLESSSTLLNANNVTTVLTDINEINKLRAANSGSTTNMRNILSNTLIQSNYTSNIPIRTFGQGFKIFDAIVCDLKDEIKILTFNEEVDRFYDSMNSNKNATIKDGQVKKANELFRTPYFMYEILLLSISEVNVYNVSGFHPSIKLTKKQIRDIAQTIHITNVGKL</sequence>
<evidence type="ECO:0000313" key="2">
    <source>
        <dbReference type="EMBL" id="CAF4755157.1"/>
    </source>
</evidence>
<dbReference type="EMBL" id="CAJOBJ010137358">
    <property type="protein sequence ID" value="CAF4747962.1"/>
    <property type="molecule type" value="Genomic_DNA"/>
</dbReference>
<dbReference type="InterPro" id="IPR012340">
    <property type="entry name" value="NA-bd_OB-fold"/>
</dbReference>